<dbReference type="Proteomes" id="UP000276282">
    <property type="component" value="Unassembled WGS sequence"/>
</dbReference>
<dbReference type="InterPro" id="IPR032774">
    <property type="entry name" value="WG_beta_rep"/>
</dbReference>
<comment type="caution">
    <text evidence="1">The sequence shown here is derived from an EMBL/GenBank/DDBJ whole genome shotgun (WGS) entry which is preliminary data.</text>
</comment>
<gene>
    <name evidence="1" type="ORF">BC962_1945</name>
</gene>
<reference evidence="1 2" key="1">
    <citation type="submission" date="2018-10" db="EMBL/GenBank/DDBJ databases">
        <title>Genomic Encyclopedia of Archaeal and Bacterial Type Strains, Phase II (KMG-II): from individual species to whole genera.</title>
        <authorList>
            <person name="Goeker M."/>
        </authorList>
    </citation>
    <scope>NUCLEOTIDE SEQUENCE [LARGE SCALE GENOMIC DNA]</scope>
    <source>
        <strain evidence="1 2">DSM 19839</strain>
    </source>
</reference>
<dbReference type="PANTHER" id="PTHR37841">
    <property type="entry name" value="GLR2918 PROTEIN"/>
    <property type="match status" value="1"/>
</dbReference>
<organism evidence="1 2">
    <name type="scientific">Gillisia mitskevichiae</name>
    <dbReference type="NCBI Taxonomy" id="270921"/>
    <lineage>
        <taxon>Bacteria</taxon>
        <taxon>Pseudomonadati</taxon>
        <taxon>Bacteroidota</taxon>
        <taxon>Flavobacteriia</taxon>
        <taxon>Flavobacteriales</taxon>
        <taxon>Flavobacteriaceae</taxon>
        <taxon>Gillisia</taxon>
    </lineage>
</organism>
<dbReference type="RefSeq" id="WP_121345770.1">
    <property type="nucleotide sequence ID" value="NZ_RBLG01000002.1"/>
</dbReference>
<dbReference type="SUPFAM" id="SSF69360">
    <property type="entry name" value="Cell wall binding repeat"/>
    <property type="match status" value="1"/>
</dbReference>
<accession>A0A495PT19</accession>
<sequence>MRTTLITFGLIILSGLGFAQDIKDLDFISPFKDGLAAVQRDGNWGFVDESGTLVINFRNDVAILPGEDKDKSKYPYFKEDRCLIQKIEKGIPFYGFIDKSGKIVIEPVYINATNFKDGMAVVSELTKESLGTNDLLDKRVVNYSFTEIAIDKSGKLLYFLTDPQHVTLDKKYLRKLPKIKSTVLSESLIAIPSKTTKNWTIMKLQK</sequence>
<proteinExistence type="predicted"/>
<dbReference type="PANTHER" id="PTHR37841:SF1">
    <property type="entry name" value="DUF3298 DOMAIN-CONTAINING PROTEIN"/>
    <property type="match status" value="1"/>
</dbReference>
<evidence type="ECO:0000313" key="2">
    <source>
        <dbReference type="Proteomes" id="UP000276282"/>
    </source>
</evidence>
<dbReference type="EMBL" id="RBLG01000002">
    <property type="protein sequence ID" value="RKS53691.1"/>
    <property type="molecule type" value="Genomic_DNA"/>
</dbReference>
<dbReference type="Pfam" id="PF14903">
    <property type="entry name" value="WG_beta_rep"/>
    <property type="match status" value="2"/>
</dbReference>
<name>A0A495PT19_9FLAO</name>
<keyword evidence="2" id="KW-1185">Reference proteome</keyword>
<evidence type="ECO:0000313" key="1">
    <source>
        <dbReference type="EMBL" id="RKS53691.1"/>
    </source>
</evidence>
<protein>
    <submittedName>
        <fullName evidence="1">WG repeat protein</fullName>
    </submittedName>
</protein>
<dbReference type="OrthoDB" id="5464673at2"/>
<dbReference type="AlphaFoldDB" id="A0A495PT19"/>